<dbReference type="Proteomes" id="UP000230033">
    <property type="component" value="Unassembled WGS sequence"/>
</dbReference>
<gene>
    <name evidence="4 6" type="primary">rpsR</name>
    <name evidence="6" type="ORF">COT65_01985</name>
</gene>
<keyword evidence="4" id="KW-0699">rRNA-binding</keyword>
<dbReference type="GO" id="GO:0006412">
    <property type="term" value="P:translation"/>
    <property type="evidence" value="ECO:0007669"/>
    <property type="project" value="UniProtKB-UniRule"/>
</dbReference>
<reference evidence="7" key="1">
    <citation type="submission" date="2017-09" db="EMBL/GenBank/DDBJ databases">
        <title>Depth-based differentiation of microbial function through sediment-hosted aquifers and enrichment of novel symbionts in the deep terrestrial subsurface.</title>
        <authorList>
            <person name="Probst A.J."/>
            <person name="Ladd B."/>
            <person name="Jarett J.K."/>
            <person name="Geller-Mcgrath D.E."/>
            <person name="Sieber C.M.K."/>
            <person name="Emerson J.B."/>
            <person name="Anantharaman K."/>
            <person name="Thomas B.C."/>
            <person name="Malmstrom R."/>
            <person name="Stieglmeier M."/>
            <person name="Klingl A."/>
            <person name="Woyke T."/>
            <person name="Ryan C.M."/>
            <person name="Banfield J.F."/>
        </authorList>
    </citation>
    <scope>NUCLEOTIDE SEQUENCE [LARGE SCALE GENOMIC DNA]</scope>
</reference>
<evidence type="ECO:0000256" key="4">
    <source>
        <dbReference type="HAMAP-Rule" id="MF_00270"/>
    </source>
</evidence>
<dbReference type="InterPro" id="IPR001648">
    <property type="entry name" value="Ribosomal_bS18"/>
</dbReference>
<keyword evidence="3 4" id="KW-0687">Ribonucleoprotein</keyword>
<protein>
    <recommendedName>
        <fullName evidence="4">Small ribosomal subunit protein bS18</fullName>
    </recommendedName>
</protein>
<dbReference type="PANTHER" id="PTHR13479:SF40">
    <property type="entry name" value="SMALL RIBOSOMAL SUBUNIT PROTEIN BS18M"/>
    <property type="match status" value="1"/>
</dbReference>
<dbReference type="SUPFAM" id="SSF46911">
    <property type="entry name" value="Ribosomal protein S18"/>
    <property type="match status" value="1"/>
</dbReference>
<organism evidence="6 7">
    <name type="scientific">Candidatus Shapirobacteria bacterium CG09_land_8_20_14_0_10_47_13</name>
    <dbReference type="NCBI Taxonomy" id="1974481"/>
    <lineage>
        <taxon>Bacteria</taxon>
        <taxon>Candidatus Shapironibacteriota</taxon>
    </lineage>
</organism>
<dbReference type="InterPro" id="IPR036870">
    <property type="entry name" value="Ribosomal_bS18_sf"/>
</dbReference>
<comment type="function">
    <text evidence="4">Binds as a heterodimer with protein bS6 to the central domain of the 16S rRNA, where it helps stabilize the platform of the 30S subunit.</text>
</comment>
<dbReference type="GO" id="GO:0070181">
    <property type="term" value="F:small ribosomal subunit rRNA binding"/>
    <property type="evidence" value="ECO:0007669"/>
    <property type="project" value="TreeGrafter"/>
</dbReference>
<evidence type="ECO:0000313" key="6">
    <source>
        <dbReference type="EMBL" id="PIS13845.1"/>
    </source>
</evidence>
<evidence type="ECO:0000256" key="1">
    <source>
        <dbReference type="ARBA" id="ARBA00005589"/>
    </source>
</evidence>
<dbReference type="Gene3D" id="4.10.640.10">
    <property type="entry name" value="Ribosomal protein S18"/>
    <property type="match status" value="1"/>
</dbReference>
<dbReference type="PRINTS" id="PR00974">
    <property type="entry name" value="RIBOSOMALS18"/>
</dbReference>
<proteinExistence type="inferred from homology"/>
<name>A0A2H0WML3_9BACT</name>
<evidence type="ECO:0000256" key="3">
    <source>
        <dbReference type="ARBA" id="ARBA00023274"/>
    </source>
</evidence>
<comment type="subunit">
    <text evidence="4">Part of the 30S ribosomal subunit. Forms a tight heterodimer with protein bS6.</text>
</comment>
<evidence type="ECO:0000256" key="2">
    <source>
        <dbReference type="ARBA" id="ARBA00022980"/>
    </source>
</evidence>
<sequence length="79" mass="9241">MERRPRRKLPVFQGKCPFCKAGKIPDYKEPEVLRNYVSERGKILSRDRSGVCAKHQRRLTTAVKRARFLALLPYVVQVK</sequence>
<evidence type="ECO:0000256" key="5">
    <source>
        <dbReference type="RuleBase" id="RU003910"/>
    </source>
</evidence>
<dbReference type="HAMAP" id="MF_00270">
    <property type="entry name" value="Ribosomal_bS18"/>
    <property type="match status" value="1"/>
</dbReference>
<comment type="caution">
    <text evidence="6">The sequence shown here is derived from an EMBL/GenBank/DDBJ whole genome shotgun (WGS) entry which is preliminary data.</text>
</comment>
<dbReference type="GO" id="GO:0022627">
    <property type="term" value="C:cytosolic small ribosomal subunit"/>
    <property type="evidence" value="ECO:0007669"/>
    <property type="project" value="TreeGrafter"/>
</dbReference>
<dbReference type="AlphaFoldDB" id="A0A2H0WML3"/>
<dbReference type="EMBL" id="PEZJ01000025">
    <property type="protein sequence ID" value="PIS13845.1"/>
    <property type="molecule type" value="Genomic_DNA"/>
</dbReference>
<dbReference type="GO" id="GO:0003735">
    <property type="term" value="F:structural constituent of ribosome"/>
    <property type="evidence" value="ECO:0007669"/>
    <property type="project" value="InterPro"/>
</dbReference>
<keyword evidence="4" id="KW-0694">RNA-binding</keyword>
<dbReference type="NCBIfam" id="TIGR00165">
    <property type="entry name" value="S18"/>
    <property type="match status" value="1"/>
</dbReference>
<evidence type="ECO:0000313" key="7">
    <source>
        <dbReference type="Proteomes" id="UP000230033"/>
    </source>
</evidence>
<keyword evidence="2 4" id="KW-0689">Ribosomal protein</keyword>
<comment type="similarity">
    <text evidence="1 4 5">Belongs to the bacterial ribosomal protein bS18 family.</text>
</comment>
<dbReference type="PANTHER" id="PTHR13479">
    <property type="entry name" value="30S RIBOSOMAL PROTEIN S18"/>
    <property type="match status" value="1"/>
</dbReference>
<accession>A0A2H0WML3</accession>
<dbReference type="Pfam" id="PF01084">
    <property type="entry name" value="Ribosomal_S18"/>
    <property type="match status" value="1"/>
</dbReference>